<dbReference type="InterPro" id="IPR011006">
    <property type="entry name" value="CheY-like_superfamily"/>
</dbReference>
<reference evidence="12 13" key="1">
    <citation type="submission" date="2023-06" db="EMBL/GenBank/DDBJ databases">
        <title>Novel species in genus Planococcus.</title>
        <authorList>
            <person name="Ning S."/>
        </authorList>
    </citation>
    <scope>NUCLEOTIDE SEQUENCE [LARGE SCALE GENOMIC DNA]</scope>
    <source>
        <strain evidence="12 13">N028</strain>
    </source>
</reference>
<evidence type="ECO:0000256" key="9">
    <source>
        <dbReference type="PIRNR" id="PIRNR006171"/>
    </source>
</evidence>
<dbReference type="Pfam" id="PF20714">
    <property type="entry name" value="HTH_64"/>
    <property type="match status" value="1"/>
</dbReference>
<dbReference type="PANTHER" id="PTHR45526">
    <property type="entry name" value="TRANSCRIPTIONAL REGULATORY PROTEIN DPIA"/>
    <property type="match status" value="1"/>
</dbReference>
<dbReference type="InterPro" id="IPR001789">
    <property type="entry name" value="Sig_transdc_resp-reg_receiver"/>
</dbReference>
<evidence type="ECO:0000313" key="13">
    <source>
        <dbReference type="Proteomes" id="UP001172055"/>
    </source>
</evidence>
<evidence type="ECO:0000256" key="5">
    <source>
        <dbReference type="ARBA" id="ARBA00023015"/>
    </source>
</evidence>
<proteinExistence type="predicted"/>
<protein>
    <recommendedName>
        <fullName evidence="9">Transcriptional regulatory protein</fullName>
    </recommendedName>
</protein>
<dbReference type="PROSITE" id="PS50110">
    <property type="entry name" value="RESPONSE_REGULATORY"/>
    <property type="match status" value="1"/>
</dbReference>
<dbReference type="Pfam" id="PF00072">
    <property type="entry name" value="Response_reg"/>
    <property type="match status" value="1"/>
</dbReference>
<organism evidence="12 13">
    <name type="scientific">Planococcus shixiaomingii</name>
    <dbReference type="NCBI Taxonomy" id="3058393"/>
    <lineage>
        <taxon>Bacteria</taxon>
        <taxon>Bacillati</taxon>
        <taxon>Bacillota</taxon>
        <taxon>Bacilli</taxon>
        <taxon>Bacillales</taxon>
        <taxon>Caryophanaceae</taxon>
        <taxon>Planococcus</taxon>
    </lineage>
</organism>
<accession>A0ABT8N3M2</accession>
<dbReference type="InterPro" id="IPR024187">
    <property type="entry name" value="Sig_transdc_resp-reg_cit/mal"/>
</dbReference>
<evidence type="ECO:0000256" key="2">
    <source>
        <dbReference type="ARBA" id="ARBA00022490"/>
    </source>
</evidence>
<dbReference type="InterPro" id="IPR036390">
    <property type="entry name" value="WH_DNA-bd_sf"/>
</dbReference>
<evidence type="ECO:0000256" key="10">
    <source>
        <dbReference type="PROSITE-ProRule" id="PRU00169"/>
    </source>
</evidence>
<dbReference type="Proteomes" id="UP001172055">
    <property type="component" value="Unassembled WGS sequence"/>
</dbReference>
<keyword evidence="5 9" id="KW-0805">Transcription regulation</keyword>
<dbReference type="Gene3D" id="3.40.50.2300">
    <property type="match status" value="1"/>
</dbReference>
<evidence type="ECO:0000256" key="7">
    <source>
        <dbReference type="ARBA" id="ARBA00023159"/>
    </source>
</evidence>
<sequence>MAHKETFNVLLIEDDLMVQEVNKGFIESVEGFRVIEVAGNGEEGLALIKSLQPDLVILDVFMPKKDGIKTLQELRKQKLAVDVIIVSAAKDAETIKLMLQNGAMDYIMKPFKLHRIQRALEKYRQHRRNFDKAETFSQEQLDALLYSTQAVKTADTQLPKGLNEFTLNEITANIQAQDVPRSAEEVASAIGIARVTARRYLDYLEKSGVITLDVQYGGVGRPVNRYVYNKEGKQ</sequence>
<evidence type="ECO:0000256" key="6">
    <source>
        <dbReference type="ARBA" id="ARBA00023125"/>
    </source>
</evidence>
<dbReference type="SUPFAM" id="SSF52172">
    <property type="entry name" value="CheY-like"/>
    <property type="match status" value="1"/>
</dbReference>
<keyword evidence="6 9" id="KW-0238">DNA-binding</keyword>
<dbReference type="PANTHER" id="PTHR45526:SF1">
    <property type="entry name" value="TRANSCRIPTIONAL REGULATORY PROTEIN DCUR-RELATED"/>
    <property type="match status" value="1"/>
</dbReference>
<dbReference type="PIRSF" id="PIRSF006171">
    <property type="entry name" value="RR_citrat_malat"/>
    <property type="match status" value="1"/>
</dbReference>
<comment type="caution">
    <text evidence="12">The sequence shown here is derived from an EMBL/GenBank/DDBJ whole genome shotgun (WGS) entry which is preliminary data.</text>
</comment>
<keyword evidence="8 9" id="KW-0804">Transcription</keyword>
<gene>
    <name evidence="12" type="ORF">QWY14_11735</name>
</gene>
<feature type="domain" description="Response regulatory" evidence="11">
    <location>
        <begin position="8"/>
        <end position="124"/>
    </location>
</feature>
<feature type="modified residue" description="4-aspartylphosphate" evidence="10">
    <location>
        <position position="59"/>
    </location>
</feature>
<evidence type="ECO:0000256" key="4">
    <source>
        <dbReference type="ARBA" id="ARBA00023012"/>
    </source>
</evidence>
<evidence type="ECO:0000259" key="11">
    <source>
        <dbReference type="PROSITE" id="PS50110"/>
    </source>
</evidence>
<name>A0ABT8N3M2_9BACL</name>
<dbReference type="InterPro" id="IPR051271">
    <property type="entry name" value="2C-system_Tx_regulators"/>
</dbReference>
<comment type="subcellular location">
    <subcellularLocation>
        <location evidence="1 9">Cytoplasm</location>
    </subcellularLocation>
</comment>
<keyword evidence="4 9" id="KW-0902">Two-component regulatory system</keyword>
<dbReference type="SUPFAM" id="SSF46785">
    <property type="entry name" value="Winged helix' DNA-binding domain"/>
    <property type="match status" value="1"/>
</dbReference>
<keyword evidence="7 9" id="KW-0010">Activator</keyword>
<dbReference type="CDD" id="cd19925">
    <property type="entry name" value="REC_citrate_TCS"/>
    <property type="match status" value="1"/>
</dbReference>
<evidence type="ECO:0000256" key="1">
    <source>
        <dbReference type="ARBA" id="ARBA00004496"/>
    </source>
</evidence>
<dbReference type="EMBL" id="JAUJWV010000001">
    <property type="protein sequence ID" value="MDN7242475.1"/>
    <property type="molecule type" value="Genomic_DNA"/>
</dbReference>
<keyword evidence="3 10" id="KW-0597">Phosphoprotein</keyword>
<dbReference type="SMART" id="SM00448">
    <property type="entry name" value="REC"/>
    <property type="match status" value="1"/>
</dbReference>
<keyword evidence="13" id="KW-1185">Reference proteome</keyword>
<keyword evidence="2 9" id="KW-0963">Cytoplasm</keyword>
<evidence type="ECO:0000256" key="3">
    <source>
        <dbReference type="ARBA" id="ARBA00022553"/>
    </source>
</evidence>
<evidence type="ECO:0000256" key="8">
    <source>
        <dbReference type="ARBA" id="ARBA00023163"/>
    </source>
</evidence>
<evidence type="ECO:0000313" key="12">
    <source>
        <dbReference type="EMBL" id="MDN7242475.1"/>
    </source>
</evidence>
<dbReference type="RefSeq" id="WP_300986515.1">
    <property type="nucleotide sequence ID" value="NZ_CP129236.1"/>
</dbReference>
<dbReference type="InterPro" id="IPR048714">
    <property type="entry name" value="DpiA-like_HTH"/>
</dbReference>